<dbReference type="InterPro" id="IPR019428">
    <property type="entry name" value="7TM_GPCR_serpentine_rcpt_Str"/>
</dbReference>
<evidence type="ECO:0000313" key="3">
    <source>
        <dbReference type="Proteomes" id="UP000053676"/>
    </source>
</evidence>
<evidence type="ECO:0000313" key="2">
    <source>
        <dbReference type="EMBL" id="ETN69662.1"/>
    </source>
</evidence>
<feature type="transmembrane region" description="Helical" evidence="1">
    <location>
        <begin position="97"/>
        <end position="120"/>
    </location>
</feature>
<keyword evidence="3" id="KW-1185">Reference proteome</keyword>
<dbReference type="AlphaFoldDB" id="W2SLQ3"/>
<dbReference type="Pfam" id="PF10326">
    <property type="entry name" value="7TM_GPCR_Str"/>
    <property type="match status" value="1"/>
</dbReference>
<dbReference type="KEGG" id="nai:NECAME_15174"/>
<evidence type="ECO:0000256" key="1">
    <source>
        <dbReference type="SAM" id="Phobius"/>
    </source>
</evidence>
<keyword evidence="1" id="KW-0472">Membrane</keyword>
<dbReference type="OMA" id="MKYCMES"/>
<name>W2SLQ3_NECAM</name>
<accession>W2SLQ3</accession>
<feature type="transmembrane region" description="Helical" evidence="1">
    <location>
        <begin position="57"/>
        <end position="77"/>
    </location>
</feature>
<dbReference type="OrthoDB" id="5875460at2759"/>
<organism evidence="2 3">
    <name type="scientific">Necator americanus</name>
    <name type="common">Human hookworm</name>
    <dbReference type="NCBI Taxonomy" id="51031"/>
    <lineage>
        <taxon>Eukaryota</taxon>
        <taxon>Metazoa</taxon>
        <taxon>Ecdysozoa</taxon>
        <taxon>Nematoda</taxon>
        <taxon>Chromadorea</taxon>
        <taxon>Rhabditida</taxon>
        <taxon>Rhabditina</taxon>
        <taxon>Rhabditomorpha</taxon>
        <taxon>Strongyloidea</taxon>
        <taxon>Ancylostomatidae</taxon>
        <taxon>Bunostominae</taxon>
        <taxon>Necator</taxon>
    </lineage>
</organism>
<dbReference type="EMBL" id="KI669066">
    <property type="protein sequence ID" value="ETN69662.1"/>
    <property type="molecule type" value="Genomic_DNA"/>
</dbReference>
<dbReference type="PROSITE" id="PS51257">
    <property type="entry name" value="PROKAR_LIPOPROTEIN"/>
    <property type="match status" value="1"/>
</dbReference>
<sequence>MKESVALISQSISGCSILTNIYLIYVYFACPVTIANDFAFVFLAIGPLRYREVGQVLIVIFALSFFTSLLIVANSFIYRYIQVCRAHLFARYSSLHVVAIVLFINIAIITNYLAIVYVVFWPNPTTIEQLSGEVLSMTGFNSSECAQFGASLTVC</sequence>
<proteinExistence type="predicted"/>
<feature type="transmembrane region" description="Helical" evidence="1">
    <location>
        <begin position="21"/>
        <end position="45"/>
    </location>
</feature>
<gene>
    <name evidence="2" type="ORF">NECAME_15174</name>
</gene>
<protein>
    <recommendedName>
        <fullName evidence="4">7TM GPCR serpentine receptor class x (Srx) domain-containing protein</fullName>
    </recommendedName>
</protein>
<reference evidence="3" key="1">
    <citation type="journal article" date="2014" name="Nat. Genet.">
        <title>Genome of the human hookworm Necator americanus.</title>
        <authorList>
            <person name="Tang Y.T."/>
            <person name="Gao X."/>
            <person name="Rosa B.A."/>
            <person name="Abubucker S."/>
            <person name="Hallsworth-Pepin K."/>
            <person name="Martin J."/>
            <person name="Tyagi R."/>
            <person name="Heizer E."/>
            <person name="Zhang X."/>
            <person name="Bhonagiri-Palsikar V."/>
            <person name="Minx P."/>
            <person name="Warren W.C."/>
            <person name="Wang Q."/>
            <person name="Zhan B."/>
            <person name="Hotez P.J."/>
            <person name="Sternberg P.W."/>
            <person name="Dougall A."/>
            <person name="Gaze S.T."/>
            <person name="Mulvenna J."/>
            <person name="Sotillo J."/>
            <person name="Ranganathan S."/>
            <person name="Rabelo E.M."/>
            <person name="Wilson R.K."/>
            <person name="Felgner P.L."/>
            <person name="Bethony J."/>
            <person name="Hawdon J.M."/>
            <person name="Gasser R.B."/>
            <person name="Loukas A."/>
            <person name="Mitreva M."/>
        </authorList>
    </citation>
    <scope>NUCLEOTIDE SEQUENCE [LARGE SCALE GENOMIC DNA]</scope>
</reference>
<dbReference type="Proteomes" id="UP000053676">
    <property type="component" value="Unassembled WGS sequence"/>
</dbReference>
<evidence type="ECO:0008006" key="4">
    <source>
        <dbReference type="Google" id="ProtNLM"/>
    </source>
</evidence>
<keyword evidence="1" id="KW-1133">Transmembrane helix</keyword>
<keyword evidence="1" id="KW-0812">Transmembrane</keyword>